<evidence type="ECO:0000256" key="7">
    <source>
        <dbReference type="ARBA" id="ARBA00022989"/>
    </source>
</evidence>
<feature type="compositionally biased region" description="Basic and acidic residues" evidence="10">
    <location>
        <begin position="1"/>
        <end position="15"/>
    </location>
</feature>
<evidence type="ECO:0000256" key="6">
    <source>
        <dbReference type="ARBA" id="ARBA00022847"/>
    </source>
</evidence>
<dbReference type="PRINTS" id="PR00175">
    <property type="entry name" value="NAALASMPORT"/>
</dbReference>
<evidence type="ECO:0000256" key="4">
    <source>
        <dbReference type="ARBA" id="ARBA00022475"/>
    </source>
</evidence>
<keyword evidence="7 9" id="KW-1133">Transmembrane helix</keyword>
<evidence type="ECO:0000256" key="10">
    <source>
        <dbReference type="SAM" id="MobiDB-lite"/>
    </source>
</evidence>
<dbReference type="GO" id="GO:0005283">
    <property type="term" value="F:amino acid:sodium symporter activity"/>
    <property type="evidence" value="ECO:0007669"/>
    <property type="project" value="InterPro"/>
</dbReference>
<dbReference type="STRING" id="858619.CVAR_1729"/>
<feature type="transmembrane region" description="Helical" evidence="9">
    <location>
        <begin position="475"/>
        <end position="498"/>
    </location>
</feature>
<name>G0HBG8_CORVD</name>
<dbReference type="Gene3D" id="1.20.1740.10">
    <property type="entry name" value="Amino acid/polyamine transporter I"/>
    <property type="match status" value="1"/>
</dbReference>
<feature type="transmembrane region" description="Helical" evidence="9">
    <location>
        <begin position="384"/>
        <end position="403"/>
    </location>
</feature>
<evidence type="ECO:0000256" key="3">
    <source>
        <dbReference type="ARBA" id="ARBA00022448"/>
    </source>
</evidence>
<dbReference type="Proteomes" id="UP000006659">
    <property type="component" value="Chromosome"/>
</dbReference>
<reference evidence="11 12" key="1">
    <citation type="journal article" date="2011" name="BMC Genomics">
        <title>Complete genome sequence of Corynebacterium variabile DSM 44702 isolated from the surface of smear-ripened cheeses and insights into cheese ripening and flavor generation.</title>
        <authorList>
            <person name="Schroeder J."/>
            <person name="Maus I."/>
            <person name="Trost E."/>
            <person name="Tauch A."/>
        </authorList>
    </citation>
    <scope>NUCLEOTIDE SEQUENCE [LARGE SCALE GENOMIC DNA]</scope>
    <source>
        <strain evidence="12">DSM 44702 / JCM 12073 / NCIMB 30131</strain>
    </source>
</reference>
<evidence type="ECO:0000256" key="8">
    <source>
        <dbReference type="ARBA" id="ARBA00023136"/>
    </source>
</evidence>
<dbReference type="EMBL" id="CP002917">
    <property type="protein sequence ID" value="AEK37081.1"/>
    <property type="molecule type" value="Genomic_DNA"/>
</dbReference>
<accession>G0HBG8</accession>
<dbReference type="PROSITE" id="PS00873">
    <property type="entry name" value="NA_ALANINE_SYMP"/>
    <property type="match status" value="1"/>
</dbReference>
<evidence type="ECO:0000256" key="1">
    <source>
        <dbReference type="ARBA" id="ARBA00004651"/>
    </source>
</evidence>
<feature type="region of interest" description="Disordered" evidence="10">
    <location>
        <begin position="125"/>
        <end position="145"/>
    </location>
</feature>
<comment type="subcellular location">
    <subcellularLocation>
        <location evidence="1 9">Cell membrane</location>
        <topology evidence="1 9">Multi-pass membrane protein</topology>
    </subcellularLocation>
</comment>
<organism evidence="11 12">
    <name type="scientific">Corynebacterium variabile (strain DSM 44702 / CIP 107183 / JCM 12073 / NCIMB 30131)</name>
    <name type="common">Corynebacterium mooreparkense</name>
    <dbReference type="NCBI Taxonomy" id="858619"/>
    <lineage>
        <taxon>Bacteria</taxon>
        <taxon>Bacillati</taxon>
        <taxon>Actinomycetota</taxon>
        <taxon>Actinomycetes</taxon>
        <taxon>Mycobacteriales</taxon>
        <taxon>Corynebacteriaceae</taxon>
        <taxon>Corynebacterium</taxon>
    </lineage>
</organism>
<dbReference type="AlphaFoldDB" id="G0HBG8"/>
<evidence type="ECO:0000313" key="12">
    <source>
        <dbReference type="Proteomes" id="UP000006659"/>
    </source>
</evidence>
<feature type="region of interest" description="Disordered" evidence="10">
    <location>
        <begin position="1"/>
        <end position="34"/>
    </location>
</feature>
<evidence type="ECO:0000256" key="9">
    <source>
        <dbReference type="RuleBase" id="RU363064"/>
    </source>
</evidence>
<dbReference type="Pfam" id="PF01235">
    <property type="entry name" value="Na_Ala_symp"/>
    <property type="match status" value="1"/>
</dbReference>
<feature type="transmembrane region" description="Helical" evidence="9">
    <location>
        <begin position="315"/>
        <end position="335"/>
    </location>
</feature>
<feature type="transmembrane region" description="Helical" evidence="9">
    <location>
        <begin position="166"/>
        <end position="187"/>
    </location>
</feature>
<keyword evidence="3 9" id="KW-0813">Transport</keyword>
<dbReference type="FunFam" id="1.20.1740.10:FF:000004">
    <property type="entry name" value="Sodium:alanine symporter family protein"/>
    <property type="match status" value="1"/>
</dbReference>
<feature type="transmembrane region" description="Helical" evidence="9">
    <location>
        <begin position="415"/>
        <end position="435"/>
    </location>
</feature>
<evidence type="ECO:0000256" key="5">
    <source>
        <dbReference type="ARBA" id="ARBA00022692"/>
    </source>
</evidence>
<dbReference type="KEGG" id="cva:CVAR_1729"/>
<dbReference type="GO" id="GO:0005886">
    <property type="term" value="C:plasma membrane"/>
    <property type="evidence" value="ECO:0007669"/>
    <property type="project" value="UniProtKB-SubCell"/>
</dbReference>
<feature type="transmembrane region" description="Helical" evidence="9">
    <location>
        <begin position="518"/>
        <end position="542"/>
    </location>
</feature>
<dbReference type="eggNOG" id="COG1115">
    <property type="taxonomic scope" value="Bacteria"/>
</dbReference>
<proteinExistence type="inferred from homology"/>
<evidence type="ECO:0000313" key="11">
    <source>
        <dbReference type="EMBL" id="AEK37081.1"/>
    </source>
</evidence>
<comment type="similarity">
    <text evidence="2 9">Belongs to the alanine or glycine:cation symporter (AGCS) (TC 2.A.25) family.</text>
</comment>
<sequence>MLVGPVDRRVDRDDPTDQPGSVGVGEQGLQDPVPGPVDGVTTVTFPHRLPGAEVFGQVTPGNPGAVPVDHTFENLTGVPERATPPAVTGRQEGFDACPLVIGELLVAVGGGHEPSMAGHGHDLKRHALAHGSGGPDEQRRQGSGRPSFAVVSLDMTDFITSLNDSYWGVVVWILVAAGVYFGIRTIVVQIRLLPHMFGAVTEPPSQDDDVLAQGAAAHAGEKGTKAPDKSISPFKAFTISAASRVGTGNVAGVAVAITLGGPGAVFWMWMIAILGGATAFIEATLAQLYKTRDYAANAYRGGPAYYMTRGLNAKWLAVIFGVVITITFGFINNALQTNSIVSSVATSVDSDTTTMKVVIGVAVALLTAMIVFGGVQRIASFTQILVPFMAIAYILLGLLVIGMNISEIPAVIGDIIGGALGFKEFAGATVGAAFMNGMRRGLFSNEAGQGSAPNAAGTAAASHPCKQGLVQTLGVYFDTLIVCSVTAFIILLSNPTFGTDVEGAKLTQDSMAAQVGDWGTHAVTLILFFLAFSSVIGNYYLAQSNVEYFTKNPVVMLVFRSLVVICVFLGAIVDVPVIWALADTGAATMVVLNLCALIPLCPVVLKLLRNYSLQKREGIDPVFRRSMIPGLKNVECWDDKDDSFEAVGTVGLRI</sequence>
<keyword evidence="5 9" id="KW-0812">Transmembrane</keyword>
<evidence type="ECO:0000256" key="2">
    <source>
        <dbReference type="ARBA" id="ARBA00009261"/>
    </source>
</evidence>
<dbReference type="PANTHER" id="PTHR30330:SF1">
    <property type="entry name" value="AMINO-ACID CARRIER PROTEIN ALST"/>
    <property type="match status" value="1"/>
</dbReference>
<dbReference type="HOGENOM" id="CLU_024867_0_1_11"/>
<dbReference type="InterPro" id="IPR001463">
    <property type="entry name" value="Na/Ala_symport"/>
</dbReference>
<feature type="transmembrane region" description="Helical" evidence="9">
    <location>
        <begin position="554"/>
        <end position="579"/>
    </location>
</feature>
<keyword evidence="8 9" id="KW-0472">Membrane</keyword>
<protein>
    <submittedName>
        <fullName evidence="11">Transport protein of the alanine or glycine:cation symporter family</fullName>
    </submittedName>
</protein>
<dbReference type="PANTHER" id="PTHR30330">
    <property type="entry name" value="AGSS FAMILY TRANSPORTER, SODIUM-ALANINE"/>
    <property type="match status" value="1"/>
</dbReference>
<gene>
    <name evidence="11" type="primary">glyP</name>
    <name evidence="11" type="ordered locus">CVAR_1729</name>
</gene>
<keyword evidence="6 9" id="KW-0769">Symport</keyword>
<dbReference type="NCBIfam" id="TIGR00835">
    <property type="entry name" value="agcS"/>
    <property type="match status" value="1"/>
</dbReference>
<feature type="transmembrane region" description="Helical" evidence="9">
    <location>
        <begin position="266"/>
        <end position="285"/>
    </location>
</feature>
<keyword evidence="4 9" id="KW-1003">Cell membrane</keyword>
<feature type="transmembrane region" description="Helical" evidence="9">
    <location>
        <begin position="355"/>
        <end position="372"/>
    </location>
</feature>
<feature type="transmembrane region" description="Helical" evidence="9">
    <location>
        <begin position="585"/>
        <end position="608"/>
    </location>
</feature>